<dbReference type="GO" id="GO:0016757">
    <property type="term" value="F:glycosyltransferase activity"/>
    <property type="evidence" value="ECO:0007669"/>
    <property type="project" value="InterPro"/>
</dbReference>
<gene>
    <name evidence="3" type="ORF">IPJ27_01175</name>
</gene>
<accession>A0A935UEE0</accession>
<dbReference type="CDD" id="cd03801">
    <property type="entry name" value="GT4_PimA-like"/>
    <property type="match status" value="1"/>
</dbReference>
<comment type="caution">
    <text evidence="3">The sequence shown here is derived from an EMBL/GenBank/DDBJ whole genome shotgun (WGS) entry which is preliminary data.</text>
</comment>
<dbReference type="Proteomes" id="UP000697998">
    <property type="component" value="Unassembled WGS sequence"/>
</dbReference>
<dbReference type="GO" id="GO:0009103">
    <property type="term" value="P:lipopolysaccharide biosynthetic process"/>
    <property type="evidence" value="ECO:0007669"/>
    <property type="project" value="TreeGrafter"/>
</dbReference>
<dbReference type="PANTHER" id="PTHR46401:SF2">
    <property type="entry name" value="GLYCOSYLTRANSFERASE WBBK-RELATED"/>
    <property type="match status" value="1"/>
</dbReference>
<proteinExistence type="predicted"/>
<feature type="domain" description="Glycosyl transferase family 1" evidence="2">
    <location>
        <begin position="137"/>
        <end position="273"/>
    </location>
</feature>
<evidence type="ECO:0000259" key="2">
    <source>
        <dbReference type="Pfam" id="PF00534"/>
    </source>
</evidence>
<dbReference type="SUPFAM" id="SSF53756">
    <property type="entry name" value="UDP-Glycosyltransferase/glycogen phosphorylase"/>
    <property type="match status" value="1"/>
</dbReference>
<dbReference type="EMBL" id="JADJMH010000001">
    <property type="protein sequence ID" value="MBK7673477.1"/>
    <property type="molecule type" value="Genomic_DNA"/>
</dbReference>
<dbReference type="AlphaFoldDB" id="A0A935UEE0"/>
<name>A0A935UEE0_9PROT</name>
<organism evidence="3 4">
    <name type="scientific">Candidatus Accumulibacter proximus</name>
    <dbReference type="NCBI Taxonomy" id="2954385"/>
    <lineage>
        <taxon>Bacteria</taxon>
        <taxon>Pseudomonadati</taxon>
        <taxon>Pseudomonadota</taxon>
        <taxon>Betaproteobacteria</taxon>
        <taxon>Candidatus Accumulibacter</taxon>
    </lineage>
</organism>
<evidence type="ECO:0000313" key="4">
    <source>
        <dbReference type="Proteomes" id="UP000697998"/>
    </source>
</evidence>
<protein>
    <submittedName>
        <fullName evidence="3">Glycosyltransferase family 4 protein</fullName>
    </submittedName>
</protein>
<dbReference type="PANTHER" id="PTHR46401">
    <property type="entry name" value="GLYCOSYLTRANSFERASE WBBK-RELATED"/>
    <property type="match status" value="1"/>
</dbReference>
<sequence length="333" mass="37282">MNKLRIGFPLARGGGGPTIFMRRLKDAVCEDGLAITSHFFDPRVDILVCANVIRNPWRKPYVLRLDGIAFDLTLGNDELNKRNLPIFKGIDKSSGLIFQSAFDKRLISSFHSLPNSPSIIIPNGVDLNAFKPVGTNLRSALGIKPEELVFLTSAKWRKHKRLDSVIEGFEAFCQVTKKPAHLLILGEVDKEIEHLPLGARIIGHIDPSELPQWYRTADIYLFFSWLDHCPNTVVEALASALPVLCTNQGGTRELVELTNGGIVLEVDNDFEFKEVELYKPPKPRQDLIVKGMQDIVAKKEQISAGINRETVGIQSVASRYVEFIKTINQLKTQ</sequence>
<dbReference type="Pfam" id="PF00534">
    <property type="entry name" value="Glycos_transf_1"/>
    <property type="match status" value="1"/>
</dbReference>
<dbReference type="InterPro" id="IPR001296">
    <property type="entry name" value="Glyco_trans_1"/>
</dbReference>
<keyword evidence="1" id="KW-0808">Transferase</keyword>
<evidence type="ECO:0000256" key="1">
    <source>
        <dbReference type="ARBA" id="ARBA00022679"/>
    </source>
</evidence>
<evidence type="ECO:0000313" key="3">
    <source>
        <dbReference type="EMBL" id="MBK7673477.1"/>
    </source>
</evidence>
<reference evidence="3 4" key="1">
    <citation type="submission" date="2020-10" db="EMBL/GenBank/DDBJ databases">
        <title>Connecting structure to function with the recovery of over 1000 high-quality activated sludge metagenome-assembled genomes encoding full-length rRNA genes using long-read sequencing.</title>
        <authorList>
            <person name="Singleton C.M."/>
            <person name="Petriglieri F."/>
            <person name="Kristensen J.M."/>
            <person name="Kirkegaard R.H."/>
            <person name="Michaelsen T.Y."/>
            <person name="Andersen M.H."/>
            <person name="Karst S.M."/>
            <person name="Dueholm M.S."/>
            <person name="Nielsen P.H."/>
            <person name="Albertsen M."/>
        </authorList>
    </citation>
    <scope>NUCLEOTIDE SEQUENCE [LARGE SCALE GENOMIC DNA]</scope>
    <source>
        <strain evidence="3">EsbW_18-Q3-R4-48_BATAC.285</strain>
    </source>
</reference>
<dbReference type="Gene3D" id="3.40.50.2000">
    <property type="entry name" value="Glycogen Phosphorylase B"/>
    <property type="match status" value="2"/>
</dbReference>